<proteinExistence type="predicted"/>
<comment type="caution">
    <text evidence="1">The sequence shown here is derived from an EMBL/GenBank/DDBJ whole genome shotgun (WGS) entry which is preliminary data.</text>
</comment>
<name>A0ABW0HQW9_9BACL</name>
<dbReference type="RefSeq" id="WP_378131872.1">
    <property type="nucleotide sequence ID" value="NZ_JBHSMI010000017.1"/>
</dbReference>
<dbReference type="Proteomes" id="UP001596113">
    <property type="component" value="Unassembled WGS sequence"/>
</dbReference>
<gene>
    <name evidence="1" type="ORF">ACFPOF_09375</name>
</gene>
<organism evidence="1 2">
    <name type="scientific">Cohnella soli</name>
    <dbReference type="NCBI Taxonomy" id="425005"/>
    <lineage>
        <taxon>Bacteria</taxon>
        <taxon>Bacillati</taxon>
        <taxon>Bacillota</taxon>
        <taxon>Bacilli</taxon>
        <taxon>Bacillales</taxon>
        <taxon>Paenibacillaceae</taxon>
        <taxon>Cohnella</taxon>
    </lineage>
</organism>
<accession>A0ABW0HQW9</accession>
<evidence type="ECO:0000313" key="1">
    <source>
        <dbReference type="EMBL" id="MFC5402953.1"/>
    </source>
</evidence>
<reference evidence="2" key="1">
    <citation type="journal article" date="2019" name="Int. J. Syst. Evol. Microbiol.">
        <title>The Global Catalogue of Microorganisms (GCM) 10K type strain sequencing project: providing services to taxonomists for standard genome sequencing and annotation.</title>
        <authorList>
            <consortium name="The Broad Institute Genomics Platform"/>
            <consortium name="The Broad Institute Genome Sequencing Center for Infectious Disease"/>
            <person name="Wu L."/>
            <person name="Ma J."/>
        </authorList>
    </citation>
    <scope>NUCLEOTIDE SEQUENCE [LARGE SCALE GENOMIC DNA]</scope>
    <source>
        <strain evidence="2">CGMCC 1.18575</strain>
    </source>
</reference>
<evidence type="ECO:0000313" key="2">
    <source>
        <dbReference type="Proteomes" id="UP001596113"/>
    </source>
</evidence>
<protein>
    <submittedName>
        <fullName evidence="1">Uncharacterized protein</fullName>
    </submittedName>
</protein>
<sequence>MAVAAKRNQSDTSATTNRIALGDFVALSRWDVVNTFTFVKCDKIVLKVGGIDV</sequence>
<dbReference type="EMBL" id="JBHSMI010000017">
    <property type="protein sequence ID" value="MFC5402953.1"/>
    <property type="molecule type" value="Genomic_DNA"/>
</dbReference>
<keyword evidence="2" id="KW-1185">Reference proteome</keyword>